<name>A0A1H0G1G9_9PSEU</name>
<evidence type="ECO:0000259" key="4">
    <source>
        <dbReference type="Pfam" id="PF17853"/>
    </source>
</evidence>
<dbReference type="PANTHER" id="PTHR33744">
    <property type="entry name" value="CARBOHYDRATE DIACID REGULATOR"/>
    <property type="match status" value="1"/>
</dbReference>
<dbReference type="InterPro" id="IPR041522">
    <property type="entry name" value="CdaR_GGDEF"/>
</dbReference>
<protein>
    <submittedName>
        <fullName evidence="5">PucR C-terminal helix-turn-helix domain-containing protein</fullName>
    </submittedName>
</protein>
<gene>
    <name evidence="5" type="ORF">SAMN05192558_101618</name>
</gene>
<comment type="similarity">
    <text evidence="1">Belongs to the CdaR family.</text>
</comment>
<evidence type="ECO:0000256" key="1">
    <source>
        <dbReference type="ARBA" id="ARBA00006754"/>
    </source>
</evidence>
<dbReference type="STRING" id="504798.SAMN05421871_103253"/>
<evidence type="ECO:0000259" key="3">
    <source>
        <dbReference type="Pfam" id="PF13556"/>
    </source>
</evidence>
<keyword evidence="6" id="KW-1185">Reference proteome</keyword>
<proteinExistence type="inferred from homology"/>
<dbReference type="Pfam" id="PF07905">
    <property type="entry name" value="PucR"/>
    <property type="match status" value="1"/>
</dbReference>
<dbReference type="Pfam" id="PF17853">
    <property type="entry name" value="GGDEF_2"/>
    <property type="match status" value="1"/>
</dbReference>
<reference evidence="6" key="1">
    <citation type="submission" date="2016-10" db="EMBL/GenBank/DDBJ databases">
        <authorList>
            <person name="Varghese N."/>
            <person name="Submissions S."/>
        </authorList>
    </citation>
    <scope>NUCLEOTIDE SEQUENCE [LARGE SCALE GENOMIC DNA]</scope>
    <source>
        <strain evidence="6">IBRC-M 10655</strain>
    </source>
</reference>
<sequence length="514" mass="55359">MRVRDLVDKPELGLTVLAGEESLDRPIRWVYTTDLLDPGRYLSGGELVLTGLIWRRSPEDSETFAAAVAAADVAAVAAGDAVYGEIPADLIEACRRHGVTLIEVPIAISFATVTEDVSRRLAEESGSGIAGVLSKRRRLVNAIAEGAGLGGLVRVWSQDNEIPCALLSTSGRQVAAAATLDESDVDKLVRTFLTAQQVPTVVRLAGDRRMSVFPVGARGLVGWFLACEGVHDQWPREARESVLELASLAGVERSRTEEGARARHRFGDQIIPLVTAAVRDPAELAARLRAADLEPEGAFVAVVVSTEGVTGPVDVPRALLDELLGPVFPSLMVARVGAETIALIPVGAPANAHAVADLVRQAGERMERAMGRRRLVIGISGPALGSAALRGAIDEARHVRGLAELRHSRVAVATADEVDSHMLLIASVPDDVRQTFQDRVLGPVLSYDSSHNSELVSTLRTFLECSGSWQRTAELLHVHVNTLRYRMQRVEELTGRSLSSLEDRVDLFLALRIR</sequence>
<dbReference type="Pfam" id="PF13556">
    <property type="entry name" value="HTH_30"/>
    <property type="match status" value="1"/>
</dbReference>
<accession>A0A1H0G1G9</accession>
<dbReference type="AlphaFoldDB" id="A0A1H0G1G9"/>
<feature type="domain" description="Purine catabolism PurC-like" evidence="2">
    <location>
        <begin position="5"/>
        <end position="120"/>
    </location>
</feature>
<dbReference type="InterPro" id="IPR051448">
    <property type="entry name" value="CdaR-like_regulators"/>
</dbReference>
<dbReference type="EMBL" id="FNJB01000001">
    <property type="protein sequence ID" value="SDO00735.1"/>
    <property type="molecule type" value="Genomic_DNA"/>
</dbReference>
<evidence type="ECO:0000313" key="6">
    <source>
        <dbReference type="Proteomes" id="UP000199651"/>
    </source>
</evidence>
<organism evidence="5 6">
    <name type="scientific">Actinokineospora alba</name>
    <dbReference type="NCBI Taxonomy" id="504798"/>
    <lineage>
        <taxon>Bacteria</taxon>
        <taxon>Bacillati</taxon>
        <taxon>Actinomycetota</taxon>
        <taxon>Actinomycetes</taxon>
        <taxon>Pseudonocardiales</taxon>
        <taxon>Pseudonocardiaceae</taxon>
        <taxon>Actinokineospora</taxon>
    </lineage>
</organism>
<feature type="domain" description="CdaR GGDEF-like" evidence="4">
    <location>
        <begin position="280"/>
        <end position="399"/>
    </location>
</feature>
<evidence type="ECO:0000313" key="5">
    <source>
        <dbReference type="EMBL" id="SDO00735.1"/>
    </source>
</evidence>
<dbReference type="InterPro" id="IPR042070">
    <property type="entry name" value="PucR_C-HTH_sf"/>
</dbReference>
<dbReference type="Gene3D" id="1.10.10.2840">
    <property type="entry name" value="PucR C-terminal helix-turn-helix domain"/>
    <property type="match status" value="1"/>
</dbReference>
<dbReference type="PANTHER" id="PTHR33744:SF17">
    <property type="entry name" value="CONSERVED PROTEIN"/>
    <property type="match status" value="1"/>
</dbReference>
<evidence type="ECO:0000259" key="2">
    <source>
        <dbReference type="Pfam" id="PF07905"/>
    </source>
</evidence>
<feature type="domain" description="PucR C-terminal helix-turn-helix" evidence="3">
    <location>
        <begin position="455"/>
        <end position="513"/>
    </location>
</feature>
<dbReference type="RefSeq" id="WP_166658127.1">
    <property type="nucleotide sequence ID" value="NZ_FNDV01000003.1"/>
</dbReference>
<dbReference type="InterPro" id="IPR025736">
    <property type="entry name" value="PucR_C-HTH_dom"/>
</dbReference>
<dbReference type="InterPro" id="IPR012914">
    <property type="entry name" value="PucR_dom"/>
</dbReference>
<dbReference type="Proteomes" id="UP000199651">
    <property type="component" value="Unassembled WGS sequence"/>
</dbReference>